<dbReference type="AlphaFoldDB" id="A0AAV1U9N6"/>
<comment type="caution">
    <text evidence="2">The sequence shown here is derived from an EMBL/GenBank/DDBJ whole genome shotgun (WGS) entry which is preliminary data.</text>
</comment>
<accession>A0AAV1U9N6</accession>
<dbReference type="Proteomes" id="UP001162060">
    <property type="component" value="Unassembled WGS sequence"/>
</dbReference>
<sequence>MHPRKSTREPCQRCLSVRHFRKDCAAVDPESTCASYTLSATASVTSHTSWTPHADGWIKATEILRQKVAPGLGDKLRRASMVEGAPKRQKTVIHKREVAARVEAKAAVTAELLAIRRSKLKAATNHFATVTKAAAMAAAARAAAVQQFEGSCPVARSASRGVAADSLPTSVPQPVSGQHRTLKSCEVAPAAVPAAPGASSEEATSTVVNENDSDARDMATADLPALFVVGEHAVSTVFEVPPSTAVDGQDRTEVDHSSGGPSPSSLAATMDIDELEASVPPSTASSNVYRTHCCTDGPDTTAINSHMASPLPPGLEAVLAAQDTNSILPIDSQDRVMAGPLPAIPRNESPSPDAVEAWNAVAAAQREADDHAATLASSRRHKARVMPASRLGCPQPVASGVVVEVAKLLQPTSPCVRLTSEEVSERNRQKRQNGIAIATWRRRTSSTPVLPANGEKFSIWIEQYFSQLVSLITSLPYPLMELTHGDDQSCLNLVNPFAAILSLR</sequence>
<evidence type="ECO:0000256" key="1">
    <source>
        <dbReference type="SAM" id="MobiDB-lite"/>
    </source>
</evidence>
<dbReference type="EMBL" id="CAKLBY020000159">
    <property type="protein sequence ID" value="CAK7930028.1"/>
    <property type="molecule type" value="Genomic_DNA"/>
</dbReference>
<protein>
    <submittedName>
        <fullName evidence="2">Uncharacterized protein</fullName>
    </submittedName>
</protein>
<gene>
    <name evidence="2" type="ORF">PM001_LOCUS15178</name>
</gene>
<feature type="region of interest" description="Disordered" evidence="1">
    <location>
        <begin position="242"/>
        <end position="265"/>
    </location>
</feature>
<evidence type="ECO:0000313" key="2">
    <source>
        <dbReference type="EMBL" id="CAK7930028.1"/>
    </source>
</evidence>
<reference evidence="2" key="1">
    <citation type="submission" date="2024-01" db="EMBL/GenBank/DDBJ databases">
        <authorList>
            <person name="Webb A."/>
        </authorList>
    </citation>
    <scope>NUCLEOTIDE SEQUENCE</scope>
    <source>
        <strain evidence="2">Pm1</strain>
    </source>
</reference>
<organism evidence="2 3">
    <name type="scientific">Peronospora matthiolae</name>
    <dbReference type="NCBI Taxonomy" id="2874970"/>
    <lineage>
        <taxon>Eukaryota</taxon>
        <taxon>Sar</taxon>
        <taxon>Stramenopiles</taxon>
        <taxon>Oomycota</taxon>
        <taxon>Peronosporomycetes</taxon>
        <taxon>Peronosporales</taxon>
        <taxon>Peronosporaceae</taxon>
        <taxon>Peronospora</taxon>
    </lineage>
</organism>
<evidence type="ECO:0000313" key="3">
    <source>
        <dbReference type="Proteomes" id="UP001162060"/>
    </source>
</evidence>
<name>A0AAV1U9N6_9STRA</name>
<proteinExistence type="predicted"/>